<feature type="transmembrane region" description="Helical" evidence="1">
    <location>
        <begin position="52"/>
        <end position="72"/>
    </location>
</feature>
<evidence type="ECO:0000313" key="3">
    <source>
        <dbReference type="Proteomes" id="UP001244207"/>
    </source>
</evidence>
<dbReference type="GeneID" id="85393659"/>
<gene>
    <name evidence="2" type="ORF">BDZ83DRAFT_644539</name>
</gene>
<name>A0AAD8U7H8_GLOAC</name>
<comment type="caution">
    <text evidence="2">The sequence shown here is derived from an EMBL/GenBank/DDBJ whole genome shotgun (WGS) entry which is preliminary data.</text>
</comment>
<accession>A0AAD8U7H8</accession>
<keyword evidence="1" id="KW-1133">Transmembrane helix</keyword>
<dbReference type="Proteomes" id="UP001244207">
    <property type="component" value="Unassembled WGS sequence"/>
</dbReference>
<dbReference type="AlphaFoldDB" id="A0AAD8U7H8"/>
<evidence type="ECO:0000256" key="1">
    <source>
        <dbReference type="SAM" id="Phobius"/>
    </source>
</evidence>
<evidence type="ECO:0000313" key="2">
    <source>
        <dbReference type="EMBL" id="KAK1704535.1"/>
    </source>
</evidence>
<keyword evidence="3" id="KW-1185">Reference proteome</keyword>
<organism evidence="2 3">
    <name type="scientific">Glomerella acutata</name>
    <name type="common">Colletotrichum acutatum</name>
    <dbReference type="NCBI Taxonomy" id="27357"/>
    <lineage>
        <taxon>Eukaryota</taxon>
        <taxon>Fungi</taxon>
        <taxon>Dikarya</taxon>
        <taxon>Ascomycota</taxon>
        <taxon>Pezizomycotina</taxon>
        <taxon>Sordariomycetes</taxon>
        <taxon>Hypocreomycetidae</taxon>
        <taxon>Glomerellales</taxon>
        <taxon>Glomerellaceae</taxon>
        <taxon>Colletotrichum</taxon>
        <taxon>Colletotrichum acutatum species complex</taxon>
    </lineage>
</organism>
<protein>
    <submittedName>
        <fullName evidence="2">Uncharacterized protein</fullName>
    </submittedName>
</protein>
<dbReference type="EMBL" id="JAHMHS010000262">
    <property type="protein sequence ID" value="KAK1704535.1"/>
    <property type="molecule type" value="Genomic_DNA"/>
</dbReference>
<keyword evidence="1" id="KW-0472">Membrane</keyword>
<keyword evidence="1" id="KW-0812">Transmembrane</keyword>
<reference evidence="2" key="1">
    <citation type="submission" date="2021-12" db="EMBL/GenBank/DDBJ databases">
        <title>Comparative genomics, transcriptomics and evolutionary studies reveal genomic signatures of adaptation to plant cell wall in hemibiotrophic fungi.</title>
        <authorList>
            <consortium name="DOE Joint Genome Institute"/>
            <person name="Baroncelli R."/>
            <person name="Diaz J.F."/>
            <person name="Benocci T."/>
            <person name="Peng M."/>
            <person name="Battaglia E."/>
            <person name="Haridas S."/>
            <person name="Andreopoulos W."/>
            <person name="Labutti K."/>
            <person name="Pangilinan J."/>
            <person name="Floch G.L."/>
            <person name="Makela M.R."/>
            <person name="Henrissat B."/>
            <person name="Grigoriev I.V."/>
            <person name="Crouch J.A."/>
            <person name="De Vries R.P."/>
            <person name="Sukno S.A."/>
            <person name="Thon M.R."/>
        </authorList>
    </citation>
    <scope>NUCLEOTIDE SEQUENCE</scope>
    <source>
        <strain evidence="2">CBS 112980</strain>
    </source>
</reference>
<proteinExistence type="predicted"/>
<dbReference type="RefSeq" id="XP_060357449.1">
    <property type="nucleotide sequence ID" value="XM_060509760.1"/>
</dbReference>
<sequence length="157" mass="16973">MPQRRITTASLSTDTSLTLTAFGDVCARGPNRRAIGWFHVLCLQLRATIPSVGLTVGCLQIVVCVLVSLSLINGRLGCLNPSGFAACQRCPERWIAYPSVRSTAVVLAGWGLSNIWRWAKEAGRQSVCQSHPCRFSFLAAAPAQYAQVAHPRCPGPH</sequence>